<comment type="similarity">
    <text evidence="2">Belongs to the CitG/MdcB family.</text>
</comment>
<accession>A0A2N4Z2H3</accession>
<reference evidence="8 9" key="1">
    <citation type="submission" date="2017-11" db="EMBL/GenBank/DDBJ databases">
        <authorList>
            <person name="Han C.G."/>
        </authorList>
    </citation>
    <scope>NUCLEOTIDE SEQUENCE [LARGE SCALE GENOMIC DNA]</scope>
    <source>
        <strain evidence="8 9">A8</strain>
    </source>
</reference>
<dbReference type="AlphaFoldDB" id="A0A2N4Z2H3"/>
<sequence length="91" mass="9991">MSDVLMNPARVRRVKPLSAEEVVSAVERALLTEVRLTPKPGLVDIRNAGAHRDMDLASFEASTAVVAPWMEKFFIMGHDTAAVAPEQVLMM</sequence>
<evidence type="ECO:0000256" key="6">
    <source>
        <dbReference type="ARBA" id="ARBA00022741"/>
    </source>
</evidence>
<evidence type="ECO:0000313" key="9">
    <source>
        <dbReference type="Proteomes" id="UP000234412"/>
    </source>
</evidence>
<comment type="catalytic activity">
    <reaction evidence="1">
        <text>3'-dephospho-CoA + ATP = 2'-(5''-triphospho-alpha-D-ribosyl)-3'-dephospho-CoA + adenine</text>
        <dbReference type="Rhea" id="RHEA:15117"/>
        <dbReference type="ChEBI" id="CHEBI:16708"/>
        <dbReference type="ChEBI" id="CHEBI:30616"/>
        <dbReference type="ChEBI" id="CHEBI:57328"/>
        <dbReference type="ChEBI" id="CHEBI:61378"/>
        <dbReference type="EC" id="2.4.2.52"/>
    </reaction>
</comment>
<dbReference type="GO" id="GO:0046917">
    <property type="term" value="F:triphosphoribosyl-dephospho-CoA synthase activity"/>
    <property type="evidence" value="ECO:0007669"/>
    <property type="project" value="UniProtKB-EC"/>
</dbReference>
<dbReference type="PANTHER" id="PTHR30201">
    <property type="entry name" value="TRIPHOSPHORIBOSYL-DEPHOSPHO-COA SYNTHASE"/>
    <property type="match status" value="1"/>
</dbReference>
<evidence type="ECO:0000256" key="5">
    <source>
        <dbReference type="ARBA" id="ARBA00022679"/>
    </source>
</evidence>
<evidence type="ECO:0000256" key="4">
    <source>
        <dbReference type="ARBA" id="ARBA00020625"/>
    </source>
</evidence>
<keyword evidence="5" id="KW-0808">Transferase</keyword>
<evidence type="ECO:0000256" key="1">
    <source>
        <dbReference type="ARBA" id="ARBA00001210"/>
    </source>
</evidence>
<reference evidence="8 9" key="2">
    <citation type="submission" date="2018-01" db="EMBL/GenBank/DDBJ databases">
        <title>Genomic study of Klebsiella pneumoniae.</title>
        <authorList>
            <person name="Yang Y."/>
            <person name="Bicalho R."/>
        </authorList>
    </citation>
    <scope>NUCLEOTIDE SEQUENCE [LARGE SCALE GENOMIC DNA]</scope>
    <source>
        <strain evidence="8 9">A8</strain>
    </source>
</reference>
<dbReference type="Pfam" id="PF01874">
    <property type="entry name" value="CitG"/>
    <property type="match status" value="1"/>
</dbReference>
<organism evidence="8 9">
    <name type="scientific">Klebsiella variicola</name>
    <dbReference type="NCBI Taxonomy" id="244366"/>
    <lineage>
        <taxon>Bacteria</taxon>
        <taxon>Pseudomonadati</taxon>
        <taxon>Pseudomonadota</taxon>
        <taxon>Gammaproteobacteria</taxon>
        <taxon>Enterobacterales</taxon>
        <taxon>Enterobacteriaceae</taxon>
        <taxon>Klebsiella/Raoultella group</taxon>
        <taxon>Klebsiella</taxon>
        <taxon>Klebsiella pneumoniae complex</taxon>
    </lineage>
</organism>
<evidence type="ECO:0000313" key="8">
    <source>
        <dbReference type="EMBL" id="PLM95040.1"/>
    </source>
</evidence>
<dbReference type="PANTHER" id="PTHR30201:SF2">
    <property type="entry name" value="2-(5''-TRIPHOSPHORIBOSYL)-3'-DEPHOSPHOCOENZYME-A SYNTHASE"/>
    <property type="match status" value="1"/>
</dbReference>
<comment type="caution">
    <text evidence="8">The sequence shown here is derived from an EMBL/GenBank/DDBJ whole genome shotgun (WGS) entry which is preliminary data.</text>
</comment>
<dbReference type="GO" id="GO:0005524">
    <property type="term" value="F:ATP binding"/>
    <property type="evidence" value="ECO:0007669"/>
    <property type="project" value="UniProtKB-KW"/>
</dbReference>
<evidence type="ECO:0000256" key="2">
    <source>
        <dbReference type="ARBA" id="ARBA00006812"/>
    </source>
</evidence>
<dbReference type="Proteomes" id="UP000234412">
    <property type="component" value="Unassembled WGS sequence"/>
</dbReference>
<feature type="non-terminal residue" evidence="8">
    <location>
        <position position="91"/>
    </location>
</feature>
<dbReference type="EC" id="2.4.2.52" evidence="3"/>
<dbReference type="EMBL" id="PIDP01000339">
    <property type="protein sequence ID" value="PLM95040.1"/>
    <property type="molecule type" value="Genomic_DNA"/>
</dbReference>
<evidence type="ECO:0000256" key="3">
    <source>
        <dbReference type="ARBA" id="ARBA00012074"/>
    </source>
</evidence>
<protein>
    <recommendedName>
        <fullName evidence="4">2-(5''-triphosphoribosyl)-3'-dephosphocoenzyme-A synthase</fullName>
        <ecNumber evidence="3">2.4.2.52</ecNumber>
    </recommendedName>
</protein>
<name>A0A2N4Z2H3_KLEVA</name>
<evidence type="ECO:0000256" key="7">
    <source>
        <dbReference type="ARBA" id="ARBA00022840"/>
    </source>
</evidence>
<gene>
    <name evidence="8" type="ORF">CWN47_12225</name>
</gene>
<keyword evidence="7" id="KW-0067">ATP-binding</keyword>
<dbReference type="GO" id="GO:0051191">
    <property type="term" value="P:prosthetic group biosynthetic process"/>
    <property type="evidence" value="ECO:0007669"/>
    <property type="project" value="TreeGrafter"/>
</dbReference>
<dbReference type="InterPro" id="IPR002736">
    <property type="entry name" value="CitG"/>
</dbReference>
<proteinExistence type="inferred from homology"/>
<keyword evidence="6" id="KW-0547">Nucleotide-binding</keyword>